<gene>
    <name evidence="5" type="ORF">AB675_6567</name>
</gene>
<dbReference type="GO" id="GO:0032259">
    <property type="term" value="P:methylation"/>
    <property type="evidence" value="ECO:0007669"/>
    <property type="project" value="UniProtKB-KW"/>
</dbReference>
<organism evidence="5 6">
    <name type="scientific">Cyphellophora attinorum</name>
    <dbReference type="NCBI Taxonomy" id="1664694"/>
    <lineage>
        <taxon>Eukaryota</taxon>
        <taxon>Fungi</taxon>
        <taxon>Dikarya</taxon>
        <taxon>Ascomycota</taxon>
        <taxon>Pezizomycotina</taxon>
        <taxon>Eurotiomycetes</taxon>
        <taxon>Chaetothyriomycetidae</taxon>
        <taxon>Chaetothyriales</taxon>
        <taxon>Cyphellophoraceae</taxon>
        <taxon>Cyphellophora</taxon>
    </lineage>
</organism>
<dbReference type="Pfam" id="PF07942">
    <property type="entry name" value="CARME"/>
    <property type="match status" value="1"/>
</dbReference>
<dbReference type="InterPro" id="IPR012901">
    <property type="entry name" value="CARME"/>
</dbReference>
<dbReference type="PANTHER" id="PTHR12303">
    <property type="entry name" value="CARNOSINE N-METHYLTRANSFERASE"/>
    <property type="match status" value="1"/>
</dbReference>
<reference evidence="5 6" key="1">
    <citation type="submission" date="2015-06" db="EMBL/GenBank/DDBJ databases">
        <title>Draft genome of the ant-associated black yeast Phialophora attae CBS 131958.</title>
        <authorList>
            <person name="Moreno L.F."/>
            <person name="Stielow B.J."/>
            <person name="de Hoog S."/>
            <person name="Vicente V.A."/>
            <person name="Weiss V.A."/>
            <person name="de Vries M."/>
            <person name="Cruz L.M."/>
            <person name="Souza E.M."/>
        </authorList>
    </citation>
    <scope>NUCLEOTIDE SEQUENCE [LARGE SCALE GENOMIC DNA]</scope>
    <source>
        <strain evidence="5 6">CBS 131958</strain>
    </source>
</reference>
<keyword evidence="1" id="KW-0489">Methyltransferase</keyword>
<proteinExistence type="predicted"/>
<dbReference type="EMBL" id="LFJN01000004">
    <property type="protein sequence ID" value="KPI44188.1"/>
    <property type="molecule type" value="Genomic_DNA"/>
</dbReference>
<dbReference type="PANTHER" id="PTHR12303:SF6">
    <property type="entry name" value="CARNOSINE N-METHYLTRANSFERASE"/>
    <property type="match status" value="1"/>
</dbReference>
<dbReference type="SMART" id="SM01296">
    <property type="entry name" value="N2227"/>
    <property type="match status" value="1"/>
</dbReference>
<feature type="region of interest" description="Disordered" evidence="4">
    <location>
        <begin position="12"/>
        <end position="44"/>
    </location>
</feature>
<evidence type="ECO:0000256" key="4">
    <source>
        <dbReference type="SAM" id="MobiDB-lite"/>
    </source>
</evidence>
<protein>
    <submittedName>
        <fullName evidence="5">Uncharacterized protein</fullName>
    </submittedName>
</protein>
<dbReference type="GeneID" id="28738746"/>
<dbReference type="RefSeq" id="XP_018004151.1">
    <property type="nucleotide sequence ID" value="XM_018146866.1"/>
</dbReference>
<keyword evidence="2" id="KW-0808">Transferase</keyword>
<dbReference type="Proteomes" id="UP000038010">
    <property type="component" value="Unassembled WGS sequence"/>
</dbReference>
<dbReference type="VEuPathDB" id="FungiDB:AB675_6567"/>
<evidence type="ECO:0000256" key="3">
    <source>
        <dbReference type="ARBA" id="ARBA00022691"/>
    </source>
</evidence>
<dbReference type="OrthoDB" id="978at2759"/>
<keyword evidence="3" id="KW-0949">S-adenosyl-L-methionine</keyword>
<evidence type="ECO:0000313" key="6">
    <source>
        <dbReference type="Proteomes" id="UP000038010"/>
    </source>
</evidence>
<feature type="compositionally biased region" description="Polar residues" evidence="4">
    <location>
        <begin position="30"/>
        <end position="39"/>
    </location>
</feature>
<dbReference type="AlphaFoldDB" id="A0A0N0NQQ7"/>
<keyword evidence="6" id="KW-1185">Reference proteome</keyword>
<name>A0A0N0NQQ7_9EURO</name>
<evidence type="ECO:0000313" key="5">
    <source>
        <dbReference type="EMBL" id="KPI44188.1"/>
    </source>
</evidence>
<accession>A0A0N0NQQ7</accession>
<comment type="caution">
    <text evidence="5">The sequence shown here is derived from an EMBL/GenBank/DDBJ whole genome shotgun (WGS) entry which is preliminary data.</text>
</comment>
<sequence length="237" mass="26344">MDPSAVMYDIAPGKVAGQRDNGADDDLNEATMQTGQNGEQPLRNEPTELDVSYQALDSFDKYATMAHMTVHRRRQNLYALPSSNFQVLANPPFNLLDNLAAVDDAIDNFPRGEVSAADMPWNGFAKIHDHNKAQSTLRQFYRDWTAEGFAREIEPLLNMILADLEKYSPPLADKTLRTNEYSNILLPGSGLSRLLLELTLRGHNVTGNEISYHQLMGSQFILNGNASGANSWTIYPG</sequence>
<dbReference type="GO" id="GO:0008757">
    <property type="term" value="F:S-adenosylmethionine-dependent methyltransferase activity"/>
    <property type="evidence" value="ECO:0007669"/>
    <property type="project" value="InterPro"/>
</dbReference>
<dbReference type="STRING" id="1664694.A0A0N0NQQ7"/>
<evidence type="ECO:0000256" key="1">
    <source>
        <dbReference type="ARBA" id="ARBA00022603"/>
    </source>
</evidence>
<evidence type="ECO:0000256" key="2">
    <source>
        <dbReference type="ARBA" id="ARBA00022679"/>
    </source>
</evidence>